<accession>A0ACC0BKP2</accession>
<reference evidence="2" key="1">
    <citation type="journal article" date="2023" name="Nat. Plants">
        <title>Single-cell RNA sequencing provides a high-resolution roadmap for understanding the multicellular compartmentation of specialized metabolism.</title>
        <authorList>
            <person name="Sun S."/>
            <person name="Shen X."/>
            <person name="Li Y."/>
            <person name="Li Y."/>
            <person name="Wang S."/>
            <person name="Li R."/>
            <person name="Zhang H."/>
            <person name="Shen G."/>
            <person name="Guo B."/>
            <person name="Wei J."/>
            <person name="Xu J."/>
            <person name="St-Pierre B."/>
            <person name="Chen S."/>
            <person name="Sun C."/>
        </authorList>
    </citation>
    <scope>NUCLEOTIDE SEQUENCE [LARGE SCALE GENOMIC DNA]</scope>
</reference>
<dbReference type="EMBL" id="CM044703">
    <property type="protein sequence ID" value="KAI5673172.1"/>
    <property type="molecule type" value="Genomic_DNA"/>
</dbReference>
<organism evidence="1 2">
    <name type="scientific">Catharanthus roseus</name>
    <name type="common">Madagascar periwinkle</name>
    <name type="synonym">Vinca rosea</name>
    <dbReference type="NCBI Taxonomy" id="4058"/>
    <lineage>
        <taxon>Eukaryota</taxon>
        <taxon>Viridiplantae</taxon>
        <taxon>Streptophyta</taxon>
        <taxon>Embryophyta</taxon>
        <taxon>Tracheophyta</taxon>
        <taxon>Spermatophyta</taxon>
        <taxon>Magnoliopsida</taxon>
        <taxon>eudicotyledons</taxon>
        <taxon>Gunneridae</taxon>
        <taxon>Pentapetalae</taxon>
        <taxon>asterids</taxon>
        <taxon>lamiids</taxon>
        <taxon>Gentianales</taxon>
        <taxon>Apocynaceae</taxon>
        <taxon>Rauvolfioideae</taxon>
        <taxon>Vinceae</taxon>
        <taxon>Catharanthinae</taxon>
        <taxon>Catharanthus</taxon>
    </lineage>
</organism>
<evidence type="ECO:0000313" key="1">
    <source>
        <dbReference type="EMBL" id="KAI5673172.1"/>
    </source>
</evidence>
<gene>
    <name evidence="1" type="ORF">M9H77_13536</name>
</gene>
<name>A0ACC0BKP2_CATRO</name>
<dbReference type="Proteomes" id="UP001060085">
    <property type="component" value="Linkage Group LG03"/>
</dbReference>
<protein>
    <submittedName>
        <fullName evidence="1">Uncharacterized protein</fullName>
    </submittedName>
</protein>
<sequence length="287" mass="32795">MFLNSEIIMVMGNTPSSTISNNHRQTTAAELEPPSPQPPAATPPPQPTENFTCEICIEPMLLRNKLFNNDGKCGHPFCSDCMIKYIQAKLEDNTAVIPCPALNCGQFLEPLTCRELIGEELFIRWCDVLCERALMCFPQSYCPNRNCSALIVNECGGNLKKELCPNCKRLFCFNCKVTWHAGFRCEESGETRDLNDLAFGWLAEQRKWIRCPQCHHFVERINGCQIVRCRCETTFCYKCGQKANAVQHWGYCDGDDHLSCRCRNWWPLLLFVSFVWITICLLMVLIG</sequence>
<keyword evidence="2" id="KW-1185">Reference proteome</keyword>
<evidence type="ECO:0000313" key="2">
    <source>
        <dbReference type="Proteomes" id="UP001060085"/>
    </source>
</evidence>
<comment type="caution">
    <text evidence="1">The sequence shown here is derived from an EMBL/GenBank/DDBJ whole genome shotgun (WGS) entry which is preliminary data.</text>
</comment>
<proteinExistence type="predicted"/>